<organism evidence="1">
    <name type="scientific">Sesamum radiatum</name>
    <name type="common">Black benniseed</name>
    <dbReference type="NCBI Taxonomy" id="300843"/>
    <lineage>
        <taxon>Eukaryota</taxon>
        <taxon>Viridiplantae</taxon>
        <taxon>Streptophyta</taxon>
        <taxon>Embryophyta</taxon>
        <taxon>Tracheophyta</taxon>
        <taxon>Spermatophyta</taxon>
        <taxon>Magnoliopsida</taxon>
        <taxon>eudicotyledons</taxon>
        <taxon>Gunneridae</taxon>
        <taxon>Pentapetalae</taxon>
        <taxon>asterids</taxon>
        <taxon>lamiids</taxon>
        <taxon>Lamiales</taxon>
        <taxon>Pedaliaceae</taxon>
        <taxon>Sesamum</taxon>
    </lineage>
</organism>
<protein>
    <submittedName>
        <fullName evidence="1">Uncharacterized protein</fullName>
    </submittedName>
</protein>
<dbReference type="EMBL" id="JACGWJ010000008">
    <property type="protein sequence ID" value="KAL0404132.1"/>
    <property type="molecule type" value="Genomic_DNA"/>
</dbReference>
<dbReference type="Gene3D" id="3.10.10.10">
    <property type="entry name" value="HIV Type 1 Reverse Transcriptase, subunit A, domain 1"/>
    <property type="match status" value="1"/>
</dbReference>
<proteinExistence type="predicted"/>
<dbReference type="InterPro" id="IPR043502">
    <property type="entry name" value="DNA/RNA_pol_sf"/>
</dbReference>
<comment type="caution">
    <text evidence="1">The sequence shown here is derived from an EMBL/GenBank/DDBJ whole genome shotgun (WGS) entry which is preliminary data.</text>
</comment>
<sequence length="131" mass="14779">MEPSNHKEIKLVDRDPNKTIWIGTKLTEDAEKEISTFLRKNVDISLWGLSDFIGINPDVSVHRLYVDPTNRPTKQKKRSFGSERYRIIKQEVSKLLEAGYVAEDQYTILLSNVVVVPKGGGSGECARISCT</sequence>
<dbReference type="AlphaFoldDB" id="A0AAW2THC5"/>
<accession>A0AAW2THC5</accession>
<name>A0AAW2THC5_SESRA</name>
<reference evidence="1" key="1">
    <citation type="submission" date="2020-06" db="EMBL/GenBank/DDBJ databases">
        <authorList>
            <person name="Li T."/>
            <person name="Hu X."/>
            <person name="Zhang T."/>
            <person name="Song X."/>
            <person name="Zhang H."/>
            <person name="Dai N."/>
            <person name="Sheng W."/>
            <person name="Hou X."/>
            <person name="Wei L."/>
        </authorList>
    </citation>
    <scope>NUCLEOTIDE SEQUENCE</scope>
    <source>
        <strain evidence="1">G02</strain>
        <tissue evidence="1">Leaf</tissue>
    </source>
</reference>
<reference evidence="1" key="2">
    <citation type="journal article" date="2024" name="Plant">
        <title>Genomic evolution and insights into agronomic trait innovations of Sesamum species.</title>
        <authorList>
            <person name="Miao H."/>
            <person name="Wang L."/>
            <person name="Qu L."/>
            <person name="Liu H."/>
            <person name="Sun Y."/>
            <person name="Le M."/>
            <person name="Wang Q."/>
            <person name="Wei S."/>
            <person name="Zheng Y."/>
            <person name="Lin W."/>
            <person name="Duan Y."/>
            <person name="Cao H."/>
            <person name="Xiong S."/>
            <person name="Wang X."/>
            <person name="Wei L."/>
            <person name="Li C."/>
            <person name="Ma Q."/>
            <person name="Ju M."/>
            <person name="Zhao R."/>
            <person name="Li G."/>
            <person name="Mu C."/>
            <person name="Tian Q."/>
            <person name="Mei H."/>
            <person name="Zhang T."/>
            <person name="Gao T."/>
            <person name="Zhang H."/>
        </authorList>
    </citation>
    <scope>NUCLEOTIDE SEQUENCE</scope>
    <source>
        <strain evidence="1">G02</strain>
    </source>
</reference>
<dbReference type="SUPFAM" id="SSF56672">
    <property type="entry name" value="DNA/RNA polymerases"/>
    <property type="match status" value="1"/>
</dbReference>
<gene>
    <name evidence="1" type="ORF">Sradi_2054000</name>
</gene>
<evidence type="ECO:0000313" key="1">
    <source>
        <dbReference type="EMBL" id="KAL0404132.1"/>
    </source>
</evidence>